<feature type="compositionally biased region" description="Basic and acidic residues" evidence="16">
    <location>
        <begin position="1502"/>
        <end position="1515"/>
    </location>
</feature>
<evidence type="ECO:0000259" key="17">
    <source>
        <dbReference type="PROSITE" id="PS50011"/>
    </source>
</evidence>
<feature type="domain" description="Ig-like" evidence="18">
    <location>
        <begin position="5712"/>
        <end position="5802"/>
    </location>
</feature>
<dbReference type="PANTHER" id="PTHR47633">
    <property type="entry name" value="IMMUNOGLOBULIN"/>
    <property type="match status" value="1"/>
</dbReference>
<feature type="region of interest" description="Disordered" evidence="16">
    <location>
        <begin position="6204"/>
        <end position="6311"/>
    </location>
</feature>
<keyword evidence="15" id="KW-0175">Coiled coil</keyword>
<dbReference type="Pfam" id="PF00041">
    <property type="entry name" value="fn3"/>
    <property type="match status" value="1"/>
</dbReference>
<dbReference type="CDD" id="cd14103">
    <property type="entry name" value="STKc_MLCK"/>
    <property type="match status" value="1"/>
</dbReference>
<dbReference type="GO" id="GO:0005737">
    <property type="term" value="C:cytoplasm"/>
    <property type="evidence" value="ECO:0007669"/>
    <property type="project" value="UniProtKB-SubCell"/>
</dbReference>
<dbReference type="InterPro" id="IPR013098">
    <property type="entry name" value="Ig_I-set"/>
</dbReference>
<keyword evidence="12" id="KW-0325">Glycoprotein</keyword>
<dbReference type="GO" id="GO:0045989">
    <property type="term" value="P:positive regulation of striated muscle contraction"/>
    <property type="evidence" value="ECO:0007669"/>
    <property type="project" value="UniProtKB-ARBA"/>
</dbReference>
<dbReference type="FunFam" id="2.60.40.10:FF:001223">
    <property type="entry name" value="Sidekick cell adhesion molecule 1"/>
    <property type="match status" value="1"/>
</dbReference>
<dbReference type="PANTHER" id="PTHR47633:SF7">
    <property type="entry name" value="TITIN HOMOLOG"/>
    <property type="match status" value="1"/>
</dbReference>
<feature type="compositionally biased region" description="Polar residues" evidence="16">
    <location>
        <begin position="6058"/>
        <end position="6080"/>
    </location>
</feature>
<feature type="compositionally biased region" description="Polar residues" evidence="16">
    <location>
        <begin position="2604"/>
        <end position="2620"/>
    </location>
</feature>
<feature type="region of interest" description="Disordered" evidence="16">
    <location>
        <begin position="7158"/>
        <end position="7177"/>
    </location>
</feature>
<dbReference type="PROSITE" id="PS00107">
    <property type="entry name" value="PROTEIN_KINASE_ATP"/>
    <property type="match status" value="1"/>
</dbReference>
<dbReference type="Gene3D" id="1.10.510.10">
    <property type="entry name" value="Transferase(Phosphotransferase) domain 1"/>
    <property type="match status" value="1"/>
</dbReference>
<feature type="domain" description="Ig-like" evidence="18">
    <location>
        <begin position="6108"/>
        <end position="6196"/>
    </location>
</feature>
<dbReference type="InterPro" id="IPR003961">
    <property type="entry name" value="FN3_dom"/>
</dbReference>
<evidence type="ECO:0000259" key="18">
    <source>
        <dbReference type="PROSITE" id="PS50835"/>
    </source>
</evidence>
<feature type="compositionally biased region" description="Low complexity" evidence="16">
    <location>
        <begin position="1071"/>
        <end position="1080"/>
    </location>
</feature>
<feature type="domain" description="Ig-like" evidence="18">
    <location>
        <begin position="5159"/>
        <end position="5248"/>
    </location>
</feature>
<feature type="domain" description="Fibronectin type-III" evidence="19">
    <location>
        <begin position="6505"/>
        <end position="6604"/>
    </location>
</feature>
<dbReference type="InterPro" id="IPR036116">
    <property type="entry name" value="FN3_sf"/>
</dbReference>
<dbReference type="InterPro" id="IPR036179">
    <property type="entry name" value="Ig-like_dom_sf"/>
</dbReference>
<evidence type="ECO:0000256" key="5">
    <source>
        <dbReference type="ARBA" id="ARBA00022490"/>
    </source>
</evidence>
<dbReference type="GO" id="GO:0030154">
    <property type="term" value="P:cell differentiation"/>
    <property type="evidence" value="ECO:0007669"/>
    <property type="project" value="UniProtKB-ARBA"/>
</dbReference>
<feature type="region of interest" description="Disordered" evidence="16">
    <location>
        <begin position="6054"/>
        <end position="6081"/>
    </location>
</feature>
<feature type="domain" description="Ig-like" evidence="18">
    <location>
        <begin position="5948"/>
        <end position="6036"/>
    </location>
</feature>
<dbReference type="InterPro" id="IPR013106">
    <property type="entry name" value="Ig_V-set"/>
</dbReference>
<keyword evidence="9 14" id="KW-0067">ATP-binding</keyword>
<keyword evidence="10" id="KW-0472">Membrane</keyword>
<dbReference type="SMART" id="SM00060">
    <property type="entry name" value="FN3"/>
    <property type="match status" value="2"/>
</dbReference>
<evidence type="ECO:0008006" key="22">
    <source>
        <dbReference type="Google" id="ProtNLM"/>
    </source>
</evidence>
<feature type="domain" description="Ig-like" evidence="18">
    <location>
        <begin position="328"/>
        <end position="412"/>
    </location>
</feature>
<keyword evidence="4" id="KW-1003">Cell membrane</keyword>
<feature type="coiled-coil region" evidence="15">
    <location>
        <begin position="3280"/>
        <end position="3307"/>
    </location>
</feature>
<dbReference type="CDD" id="cd00096">
    <property type="entry name" value="Ig"/>
    <property type="match status" value="3"/>
</dbReference>
<evidence type="ECO:0000256" key="15">
    <source>
        <dbReference type="SAM" id="Coils"/>
    </source>
</evidence>
<dbReference type="SMART" id="SM00408">
    <property type="entry name" value="IGc2"/>
    <property type="match status" value="16"/>
</dbReference>
<dbReference type="FunFam" id="2.60.40.10:FF:001894">
    <property type="entry name" value="Stretchin-Mlck, isoform V"/>
    <property type="match status" value="1"/>
</dbReference>
<evidence type="ECO:0000256" key="2">
    <source>
        <dbReference type="ARBA" id="ARBA00004496"/>
    </source>
</evidence>
<dbReference type="PROSITE" id="PS50835">
    <property type="entry name" value="IG_LIKE"/>
    <property type="match status" value="15"/>
</dbReference>
<gene>
    <name evidence="20" type="ORF">PV327_003402</name>
</gene>
<dbReference type="Gene3D" id="2.60.40.10">
    <property type="entry name" value="Immunoglobulins"/>
    <property type="match status" value="19"/>
</dbReference>
<feature type="domain" description="Ig-like" evidence="18">
    <location>
        <begin position="429"/>
        <end position="505"/>
    </location>
</feature>
<evidence type="ECO:0000313" key="20">
    <source>
        <dbReference type="EMBL" id="KAK0181087.1"/>
    </source>
</evidence>
<dbReference type="PROSITE" id="PS00108">
    <property type="entry name" value="PROTEIN_KINASE_ST"/>
    <property type="match status" value="1"/>
</dbReference>
<evidence type="ECO:0000256" key="6">
    <source>
        <dbReference type="ARBA" id="ARBA00022729"/>
    </source>
</evidence>
<feature type="compositionally biased region" description="Basic and acidic residues" evidence="16">
    <location>
        <begin position="896"/>
        <end position="912"/>
    </location>
</feature>
<dbReference type="PROSITE" id="PS50011">
    <property type="entry name" value="PROTEIN_KINASE_DOM"/>
    <property type="match status" value="1"/>
</dbReference>
<dbReference type="SMART" id="SM00220">
    <property type="entry name" value="S_TKc"/>
    <property type="match status" value="1"/>
</dbReference>
<comment type="caution">
    <text evidence="20">The sequence shown here is derived from an EMBL/GenBank/DDBJ whole genome shotgun (WGS) entry which is preliminary data.</text>
</comment>
<dbReference type="Gene3D" id="3.30.200.20">
    <property type="entry name" value="Phosphorylase Kinase, domain 1"/>
    <property type="match status" value="1"/>
</dbReference>
<feature type="region of interest" description="Disordered" evidence="16">
    <location>
        <begin position="6356"/>
        <end position="6379"/>
    </location>
</feature>
<comment type="subcellular location">
    <subcellularLocation>
        <location evidence="1">Cell membrane</location>
    </subcellularLocation>
    <subcellularLocation>
        <location evidence="2">Cytoplasm</location>
    </subcellularLocation>
</comment>
<evidence type="ECO:0000256" key="13">
    <source>
        <dbReference type="ARBA" id="ARBA00023319"/>
    </source>
</evidence>
<feature type="region of interest" description="Disordered" evidence="16">
    <location>
        <begin position="4910"/>
        <end position="4937"/>
    </location>
</feature>
<dbReference type="FunFam" id="2.60.40.10:FF:000328">
    <property type="entry name" value="CLUMA_CG000981, isoform A"/>
    <property type="match status" value="1"/>
</dbReference>
<feature type="region of interest" description="Disordered" evidence="16">
    <location>
        <begin position="1007"/>
        <end position="1095"/>
    </location>
</feature>
<keyword evidence="13" id="KW-0393">Immunoglobulin domain</keyword>
<feature type="domain" description="Protein kinase" evidence="17">
    <location>
        <begin position="6650"/>
        <end position="6905"/>
    </location>
</feature>
<feature type="compositionally biased region" description="Basic and acidic residues" evidence="16">
    <location>
        <begin position="4704"/>
        <end position="4715"/>
    </location>
</feature>
<reference evidence="20" key="1">
    <citation type="journal article" date="2023" name="bioRxiv">
        <title>Scaffold-level genome assemblies of two parasitoid biocontrol wasps reveal the parthenogenesis mechanism and an associated novel virus.</title>
        <authorList>
            <person name="Inwood S."/>
            <person name="Skelly J."/>
            <person name="Guhlin J."/>
            <person name="Harrop T."/>
            <person name="Goldson S."/>
            <person name="Dearden P."/>
        </authorList>
    </citation>
    <scope>NUCLEOTIDE SEQUENCE</scope>
    <source>
        <strain evidence="20">Lincoln</strain>
        <tissue evidence="20">Whole body</tissue>
    </source>
</reference>
<keyword evidence="6" id="KW-0732">Signal</keyword>
<dbReference type="SUPFAM" id="SSF56112">
    <property type="entry name" value="Protein kinase-like (PK-like)"/>
    <property type="match status" value="1"/>
</dbReference>
<dbReference type="FunFam" id="2.60.40.10:FF:000069">
    <property type="entry name" value="Alpha-protein kinase 3"/>
    <property type="match status" value="1"/>
</dbReference>
<feature type="compositionally biased region" description="Low complexity" evidence="16">
    <location>
        <begin position="4798"/>
        <end position="4810"/>
    </location>
</feature>
<proteinExistence type="inferred from homology"/>
<feature type="compositionally biased region" description="Low complexity" evidence="16">
    <location>
        <begin position="6361"/>
        <end position="6379"/>
    </location>
</feature>
<keyword evidence="8 14" id="KW-0547">Nucleotide-binding</keyword>
<dbReference type="GO" id="GO:0004672">
    <property type="term" value="F:protein kinase activity"/>
    <property type="evidence" value="ECO:0007669"/>
    <property type="project" value="InterPro"/>
</dbReference>
<feature type="region of interest" description="Disordered" evidence="16">
    <location>
        <begin position="1492"/>
        <end position="1515"/>
    </location>
</feature>
<protein>
    <recommendedName>
        <fullName evidence="22">Titin</fullName>
    </recommendedName>
</protein>
<feature type="region of interest" description="Disordered" evidence="16">
    <location>
        <begin position="2489"/>
        <end position="2514"/>
    </location>
</feature>
<dbReference type="InterPro" id="IPR013783">
    <property type="entry name" value="Ig-like_fold"/>
</dbReference>
<evidence type="ECO:0000256" key="3">
    <source>
        <dbReference type="ARBA" id="ARBA00006692"/>
    </source>
</evidence>
<evidence type="ECO:0000256" key="1">
    <source>
        <dbReference type="ARBA" id="ARBA00004236"/>
    </source>
</evidence>
<dbReference type="PROSITE" id="PS50853">
    <property type="entry name" value="FN3"/>
    <property type="match status" value="2"/>
</dbReference>
<evidence type="ECO:0000256" key="4">
    <source>
        <dbReference type="ARBA" id="ARBA00022475"/>
    </source>
</evidence>
<feature type="region of interest" description="Disordered" evidence="16">
    <location>
        <begin position="4704"/>
        <end position="4770"/>
    </location>
</feature>
<evidence type="ECO:0000256" key="11">
    <source>
        <dbReference type="ARBA" id="ARBA00023157"/>
    </source>
</evidence>
<dbReference type="InterPro" id="IPR003599">
    <property type="entry name" value="Ig_sub"/>
</dbReference>
<feature type="domain" description="Ig-like" evidence="18">
    <location>
        <begin position="5037"/>
        <end position="5127"/>
    </location>
</feature>
<keyword evidence="21" id="KW-1185">Reference proteome</keyword>
<feature type="compositionally biased region" description="Polar residues" evidence="16">
    <location>
        <begin position="6253"/>
        <end position="6281"/>
    </location>
</feature>
<feature type="domain" description="Ig-like" evidence="18">
    <location>
        <begin position="625"/>
        <end position="703"/>
    </location>
</feature>
<reference evidence="20" key="2">
    <citation type="submission" date="2023-03" db="EMBL/GenBank/DDBJ databases">
        <authorList>
            <person name="Inwood S.N."/>
            <person name="Skelly J.G."/>
            <person name="Guhlin J."/>
            <person name="Harrop T.W.R."/>
            <person name="Goldson S.G."/>
            <person name="Dearden P.K."/>
        </authorList>
    </citation>
    <scope>NUCLEOTIDE SEQUENCE</scope>
    <source>
        <strain evidence="20">Lincoln</strain>
        <tissue evidence="20">Whole body</tissue>
    </source>
</reference>
<feature type="region of interest" description="Disordered" evidence="16">
    <location>
        <begin position="4785"/>
        <end position="4810"/>
    </location>
</feature>
<feature type="compositionally biased region" description="Polar residues" evidence="16">
    <location>
        <begin position="1026"/>
        <end position="1041"/>
    </location>
</feature>
<keyword evidence="11" id="KW-1015">Disulfide bond</keyword>
<feature type="domain" description="Ig-like" evidence="18">
    <location>
        <begin position="6413"/>
        <end position="6501"/>
    </location>
</feature>
<evidence type="ECO:0000256" key="12">
    <source>
        <dbReference type="ARBA" id="ARBA00023180"/>
    </source>
</evidence>
<dbReference type="InterPro" id="IPR007110">
    <property type="entry name" value="Ig-like_dom"/>
</dbReference>
<dbReference type="GO" id="GO:0040017">
    <property type="term" value="P:positive regulation of locomotion"/>
    <property type="evidence" value="ECO:0007669"/>
    <property type="project" value="UniProtKB-ARBA"/>
</dbReference>
<feature type="domain" description="Fibronectin type-III" evidence="19">
    <location>
        <begin position="5388"/>
        <end position="5488"/>
    </location>
</feature>
<feature type="region of interest" description="Disordered" evidence="16">
    <location>
        <begin position="7271"/>
        <end position="7292"/>
    </location>
</feature>
<feature type="coiled-coil region" evidence="15">
    <location>
        <begin position="4419"/>
        <end position="4474"/>
    </location>
</feature>
<feature type="compositionally biased region" description="Basic and acidic residues" evidence="16">
    <location>
        <begin position="1060"/>
        <end position="1070"/>
    </location>
</feature>
<dbReference type="Pfam" id="PF07679">
    <property type="entry name" value="I-set"/>
    <property type="match status" value="17"/>
</dbReference>
<feature type="binding site" evidence="14">
    <location>
        <position position="6679"/>
    </location>
    <ligand>
        <name>ATP</name>
        <dbReference type="ChEBI" id="CHEBI:30616"/>
    </ligand>
</feature>
<evidence type="ECO:0000256" key="9">
    <source>
        <dbReference type="ARBA" id="ARBA00022840"/>
    </source>
</evidence>
<dbReference type="SMART" id="SM00409">
    <property type="entry name" value="IG"/>
    <property type="match status" value="18"/>
</dbReference>
<feature type="compositionally biased region" description="Basic and acidic residues" evidence="16">
    <location>
        <begin position="4735"/>
        <end position="4749"/>
    </location>
</feature>
<comment type="similarity">
    <text evidence="3">Belongs to the protein kinase superfamily. CAMK Ser/Thr protein kinase family.</text>
</comment>
<feature type="domain" description="Ig-like" evidence="18">
    <location>
        <begin position="5492"/>
        <end position="5583"/>
    </location>
</feature>
<dbReference type="Proteomes" id="UP001168972">
    <property type="component" value="Unassembled WGS sequence"/>
</dbReference>
<feature type="domain" description="Ig-like" evidence="18">
    <location>
        <begin position="127"/>
        <end position="216"/>
    </location>
</feature>
<feature type="domain" description="Ig-like" evidence="18">
    <location>
        <begin position="4936"/>
        <end position="5025"/>
    </location>
</feature>
<dbReference type="CDD" id="cd00063">
    <property type="entry name" value="FN3"/>
    <property type="match status" value="2"/>
</dbReference>
<dbReference type="SUPFAM" id="SSF49265">
    <property type="entry name" value="Fibronectin type III"/>
    <property type="match status" value="2"/>
</dbReference>
<organism evidence="20 21">
    <name type="scientific">Microctonus hyperodae</name>
    <name type="common">Parasitoid wasp</name>
    <dbReference type="NCBI Taxonomy" id="165561"/>
    <lineage>
        <taxon>Eukaryota</taxon>
        <taxon>Metazoa</taxon>
        <taxon>Ecdysozoa</taxon>
        <taxon>Arthropoda</taxon>
        <taxon>Hexapoda</taxon>
        <taxon>Insecta</taxon>
        <taxon>Pterygota</taxon>
        <taxon>Neoptera</taxon>
        <taxon>Endopterygota</taxon>
        <taxon>Hymenoptera</taxon>
        <taxon>Apocrita</taxon>
        <taxon>Ichneumonoidea</taxon>
        <taxon>Braconidae</taxon>
        <taxon>Euphorinae</taxon>
        <taxon>Microctonus</taxon>
    </lineage>
</organism>
<name>A0AA39G3Z2_MICHY</name>
<dbReference type="FunFam" id="1.10.510.10:FF:000175">
    <property type="entry name" value="Myosin light chain kinase, smooth muscle"/>
    <property type="match status" value="1"/>
</dbReference>
<feature type="compositionally biased region" description="Polar residues" evidence="16">
    <location>
        <begin position="2489"/>
        <end position="2503"/>
    </location>
</feature>
<dbReference type="FunFam" id="2.60.40.10:FF:000612">
    <property type="entry name" value="palladin isoform X1"/>
    <property type="match status" value="1"/>
</dbReference>
<dbReference type="SUPFAM" id="SSF48726">
    <property type="entry name" value="Immunoglobulin"/>
    <property type="match status" value="18"/>
</dbReference>
<evidence type="ECO:0000313" key="21">
    <source>
        <dbReference type="Proteomes" id="UP001168972"/>
    </source>
</evidence>
<feature type="compositionally biased region" description="Basic and acidic residues" evidence="16">
    <location>
        <begin position="2504"/>
        <end position="2514"/>
    </location>
</feature>
<evidence type="ECO:0000256" key="14">
    <source>
        <dbReference type="PROSITE-ProRule" id="PRU10141"/>
    </source>
</evidence>
<dbReference type="Pfam" id="PF00069">
    <property type="entry name" value="Pkinase"/>
    <property type="match status" value="1"/>
</dbReference>
<feature type="region of interest" description="Disordered" evidence="16">
    <location>
        <begin position="871"/>
        <end position="916"/>
    </location>
</feature>
<evidence type="ECO:0000256" key="16">
    <source>
        <dbReference type="SAM" id="MobiDB-lite"/>
    </source>
</evidence>
<dbReference type="GO" id="GO:0009653">
    <property type="term" value="P:anatomical structure morphogenesis"/>
    <property type="evidence" value="ECO:0007669"/>
    <property type="project" value="UniProtKB-ARBA"/>
</dbReference>
<feature type="compositionally biased region" description="Polar residues" evidence="16">
    <location>
        <begin position="6292"/>
        <end position="6306"/>
    </location>
</feature>
<evidence type="ECO:0000256" key="10">
    <source>
        <dbReference type="ARBA" id="ARBA00023136"/>
    </source>
</evidence>
<feature type="region of interest" description="Disordered" evidence="16">
    <location>
        <begin position="2604"/>
        <end position="2625"/>
    </location>
</feature>
<dbReference type="InterPro" id="IPR017441">
    <property type="entry name" value="Protein_kinase_ATP_BS"/>
</dbReference>
<dbReference type="FunFam" id="2.60.40.10:FF:001307">
    <property type="entry name" value="Stretchin-Mlck, isoform V"/>
    <property type="match status" value="3"/>
</dbReference>
<keyword evidence="7" id="KW-0677">Repeat</keyword>
<dbReference type="InterPro" id="IPR003598">
    <property type="entry name" value="Ig_sub2"/>
</dbReference>
<dbReference type="InterPro" id="IPR011009">
    <property type="entry name" value="Kinase-like_dom_sf"/>
</dbReference>
<feature type="domain" description="Ig-like" evidence="18">
    <location>
        <begin position="5831"/>
        <end position="5867"/>
    </location>
</feature>
<dbReference type="GO" id="GO:0005886">
    <property type="term" value="C:plasma membrane"/>
    <property type="evidence" value="ECO:0007669"/>
    <property type="project" value="UniProtKB-SubCell"/>
</dbReference>
<evidence type="ECO:0000256" key="7">
    <source>
        <dbReference type="ARBA" id="ARBA00022737"/>
    </source>
</evidence>
<dbReference type="InterPro" id="IPR000719">
    <property type="entry name" value="Prot_kinase_dom"/>
</dbReference>
<dbReference type="FunFam" id="2.60.40.10:FF:000107">
    <property type="entry name" value="Myosin, light chain kinase a"/>
    <property type="match status" value="2"/>
</dbReference>
<evidence type="ECO:0000259" key="19">
    <source>
        <dbReference type="PROSITE" id="PS50853"/>
    </source>
</evidence>
<feature type="compositionally biased region" description="Basic and acidic residues" evidence="16">
    <location>
        <begin position="4786"/>
        <end position="4796"/>
    </location>
</feature>
<dbReference type="FunFam" id="2.60.40.10:FF:001053">
    <property type="entry name" value="Uncharacterized protein, isoform D"/>
    <property type="match status" value="1"/>
</dbReference>
<dbReference type="FunFam" id="2.60.40.10:FF:000425">
    <property type="entry name" value="Myosin light chain kinase"/>
    <property type="match status" value="1"/>
</dbReference>
<dbReference type="GO" id="GO:0060298">
    <property type="term" value="P:positive regulation of sarcomere organization"/>
    <property type="evidence" value="ECO:0007669"/>
    <property type="project" value="UniProtKB-ARBA"/>
</dbReference>
<evidence type="ECO:0000256" key="8">
    <source>
        <dbReference type="ARBA" id="ARBA00022741"/>
    </source>
</evidence>
<feature type="domain" description="Ig-like" evidence="18">
    <location>
        <begin position="5612"/>
        <end position="5695"/>
    </location>
</feature>
<keyword evidence="5" id="KW-0963">Cytoplasm</keyword>
<dbReference type="GO" id="GO:0005524">
    <property type="term" value="F:ATP binding"/>
    <property type="evidence" value="ECO:0007669"/>
    <property type="project" value="UniProtKB-UniRule"/>
</dbReference>
<sequence length="7311" mass="823407">MTSADEKKWMMDEQDLVASGLVGEDIFIEFRLKLDEPNPHHDHHRFILYRDDQPIPSHRYNVQTRGNIVQLTLKQSQQNDTGHYALVAKKLSTNNYSSDDCDNKETVRKKIRMSVRTSSDQLEEGEPPVFVRRLTDLSVKVGTRTRFLVEIRSSLNPKVTWHKNDLPVQSGSRFSFVHEGNFYCVDVAPVMVEDQGHWTCMVENINGRSSCTSCLSVIVPKAYKPPEFVEELRALLTETGTVSLECKVVGVPAPVLRWFKDEKEIKAGDVFALTANVDDPTSLGTYTCQADNCMGTACSSSRVHVMGRGSREGSLKPADTLLPAGPAPVFKKILKDESCRIGDSITLSCQVQVPPWPKIITWYNKEGRVEPDEKYHIVEDGLGTYSIEVRGVEAMDEGEWKCVATSAENVIQFTTCFVAMSIPKNYRMPRFMESLKAVLTEEGLVSFECKVVGFPTPLLRWFKDGQELKPGDVYQLTGTNSLGSYCCIAKNCMGESKSTAELTVEDIQNQLNEEERLQLLSTDAVPKFIKGLRSCEARIHEDFTFTIQVSISPAPTLCWYRDDEPIVESEKYKMIKEVLGACHLEIHKLEFIDQAEWKCVAANDFGHSITSCFLKLIIPKHFKKPKFLESLRAILSEEGAVNLECKVIGVPQPILKWYKDGVELKPGDIHRIISGQDGTCCLGIYTCEATNCMGSVSSSASLLGFDDRVGIRNEEPKEPISPLPHELARNLSLSTIHEERTSQLYDTPQTDHSITIDDRGEVSFSFDGKEVSVSLYETPDLTEEEAIQIVEMYADQLSEHITEGNIIELPPMRFMKETSTTGNLLMEAVVIDFSPDYFVGNEEADDLRTEADFEDVSIMDDQMHSILSSYSAPAGEQSGERTPMGSPPPRPPRRKERSDSASSKSEKSDKSQPKCFDWSESYHSAKEPSMHAQLSLQSQDSFDAFADALSSEGLMKISPEDKAVKSMPNAEDRMDIDDDIHDTLDDHHGALLQSAELIEEVFAVKSTQSMEMKSSGERKRKKKQSKNGTPMLSSKTSSEESYTMGMDEPEEKIQRRGSKNSKEKRERRDSNSSSKSNKSTKGGKEKKKRKSHELEHSLRIEEIKFEKMVEPILPHVANQANIHHGEESDDLLEERPVSTASSVFTTAGEISDKSSSKSQKERLFENMKILANPVIILRNTLVNLDNILMTYSENKLDDETIQALILERIVRPVENLCEQMSVIEMKAVQSAGDRSLMQDIRISLLDAIGGPTEELLRGIELLRSHENKTSEDFQSDLIVLESLTDPVDEIISGLAKIEYELKCKEGITDHIEFSEHPIILERMNRAISQLGDSISNFVQENQTIIVDSQITTVKQRLESIYQNLDSFVNTLPLHKITGTLESNVDTLVIETLVKPLERLVRVFNIYPSIGILEKDETSINCFQKAILEMKTKLDTLTIALETYEIESGEHGVTEKNLQLINFLKWTIDDLSDKLIKIKNAKKIDVLESNDDVQKSLPTSSDEEWKVYNPKPDENFQTDKIETKTIDEMIHQPTHNVNKTKLIEDEASTVQKPIQLETLIKFPTMIDEPESNDVCTEDVMSEAVTEIQPANAILKRAKYKSRLTSLDSATVELDETLSLPEMLLDPLIDIQAKLNSALHHYEYQNPTDASSSPTTELTNCLIELRESTASAAHIATTLNITDTLNSIIDLREPLLDFQLALSSTHTPQEMILLEEVTRPLNELKEMVSATIRSSSVSESSQVILKQVIRMIDDINEKLPTMSEQKVSLETPIETVIKMVTTIPPEEIEHASLTLSSVHFALSTALAKANNYSMEEPSKDMSVSNQTDETPAQKLILSIENLRHCVGDVAVSIASLTVPEGSTTEYAFQVASEELVKLQEPLLNLQKILLTEKHQPEERHVLNDIANPLRTLKEAISEISEGQSSVILELLEDVEKDVSLIAMEALKKSLEEKIIQEESSVYDLTPGEVPRIVSKWLDPIENWLTSASIEIEEKERITSAVIPVVDDLKRRVLKIAIQSAYSEPPSDIALIEEIVDLKEPLNRVYEVISTQHNPADLEVMESLIQPTKHLLGTVLDTSLIHHASSILRPVLEVLEELENQIPLSIKTITYERTLQKVVKSMASEEFQDDKNMEVLEELDNIETLQKCEVVEKIIEEKHEIAKLDETASSQIRIDVYDIPKEVSMDNIQNNESMLMNEESINVLELPQGVSNNGITSDTNLMETKIDPEEELNETPSSIDSIVDEEMLMRRQSQISLATARTDELDLWTLTILGPLERLANTTLALDRSIDEDVHTHLCRPLDSLHKQIELVESQINCPPGQSLGNDVETIIEGFLSPINQVATALKIAVDIWHKIPVKQTVRIHLQELNESCSDLCERLKSLKQKLIVEAPVQTLQVQKAEASVVETITAVLGPLEGIQEIIIDILNDNVETKKENLTTITQAQEEHASDDVILEKSHESESKHPVEHIEKTTARPLQELIEAIVDPDSVRYTSTTPEGMENTKSATEEKKPREEIPEKTVQIEEDKMKRCSIEDDEKNHDEIIVATAETMVLDESELMNEKLPKSVTSHSKDQKTDLIQTSELSCAAEAGETISEKEVVELNVQDSQESNDAIENSEAGKSQKNDYPPIEISNLACATVHQVQQIILQPSSMSEIQSIEESIQKLIVEEIQKQNIESSVCENLVNVVENKLHAIILEQPTKPQKAILETIIHDIIQDVHQAENTRIEDSSISKVDEVKTGTLQSLSSLENLDGTKEKNDQINEKETTSADNTTYVNCIRDIARSELDRQNALSCENEILMENVEKSVLKKIIECPQICQENVFEESVRDIVEEELQKYKNLSSAANEIVAVRGEKKLEASIPIEISQEKIQELIQDELYHMEDIQPTSHENLIQTVKTKIQDMILICPPTVQDDFLKKNIREMITQEISQCKIEQVTEFVEMDEIVPEMVSGPSAVEITNLDIIEEKVQNIVLNQLQKQQISTLKSDQFTIIAMEKIQEISLKCPEKLQDSNIEEIVRDIMTEELLPANKILEMEDANITEECTPDIQVKMDESIALSSEELFSTNRVQCLVQDELQKQNIQSVDIVAVVKSVQAKLEQTAASFPHVLEQNILEDYMKDIITEKLQEQVSEINNKGDFSSDVNDIVTYTSTQQEDDYANNMLDISKTANEHSVEELEPSNVASIQIDDNVDINKIPTTDPKLDKMTAVKLFETHYISDEITSEKHIQELVVKEMIKQNAQETANDEFLSLITLKIREIIANDPDIHDENSLEVAVHDLIVEKLLEKEIKSLEVEISNESEELKLASSNIAVQSQDDISEEIIRSMIVEELHKQNIQAKNEENFMNNITSKVHNLLVKLPEISPKCVIEDSLQEIVAELLEEQKAEVRNTESLAIANEPETIKVYEIPATNDTDVPDIVHERIIEEFDKHNILPSEQAILSKRVESEIEELINSAPEKYNYTALEQNIQNIVEETLKDQKLQTQKIQELPKVAQAEIIPEEIPEPSITQGETSPLPDEIVHELIIDELHKQNIQVAEEENIMKTIQADIQTLIIQHPEITELDALEESIQDIVTKALTEEKVKLIKNKEMFTAEAQGTIVQEVKVSSVDQIENPLVEIIHGIIFEDEHTQNIEPSRENSFTNSPDEKVQELALQSLEISECNASEENMENAVSCNLKEEKTDNIDIGDQAMSKEIIMEAKQPDPSTTLQMQPPLPEVVHLLIVEELHEQNVQLSKESKLIREIETKIQESIAKERELYNLETLEDRIHYVVADILKQKTEKVEDTEPFNVKEEVREVANLKIASPVQSKTLPEEFIQPLIVEELHKHNIQTSKETDLVKAIAIQVQSLIAPTLEMREEVLSEQIGDMVTDILNDSTVEDEKASKFDEAEKEKASTINKVVVSENQAKTEHPDEMIKSLIIEELHHQNLQPSEKTNLIEAVEIKIENLIIQNPKEYQAENLGEKVHSIVAEVMEEQRAQFTIIEELATAEKEKVQTENTFITSTIETESIPEEFIRPLIIEELHKQTVKLPVEADFVQLIEAQVQNLITVNPDMCQSKNLSEKIHDMIADLLEKHRILDDNNKICTLAVEQIPVDNIKTSSTVHTQELSEEVVHDLIIDELHKQNGKQLEEANLVRAIETKLQRIIAACPEVSKEDIIVEKVQDIVTEVLEKQNALPITTEELEYAEKRNVQIENIRKIITSEEIKIPNYVHEMILREFNERNIEPSVKQNLVKSINAQVLKLVQQHLETSEILITKENIRDVFEEELLKENTAIHNIEGPDKVSLSEGSTESARFSLKREPISEEIIRELINEEISKQDTQHPKDDDFVETIQSKVRTLIDECFDISNPCRLEEIIHEVVAEKLKVQRAKIGIIDDDTKTEEHLLLKTDMNSSSQTSDELIDKLIIDELCKQNVSVDTNLLDEIKAKIQDLVTQNVESTNREFTEENVGAITKSILTEREQRKNEQEETMKMKRKQKKIRNSIISTTAQSDVPEEIVHELIIDQLRKQNVQPLELSESNLVKAIEIRVYDLIAQHPEISQEHIIEESVHEIVTENLEKQKANILETKQLAEVNHQKSKVKILNLPSSTEIQIPDEVVHDMIIDALHKQNIESLTEESLVIAIETRIHDLIANHPEMCSDDIIEDSIHDIIHEVQIQQKANVLDTENLSKANQQNVKVEISPPPNGTQVVDSREVIDKQADVNRVKLLEDESHTKSSEIIDQGNSDKCLRTSRKKKSSKEVDEKNQNTDKSRKATPAIIEKRQTESSEDNSMQVTNEMTQHLETSISNVKHEEKDDKKNKQQQNNIQLQTNVNDQLEKKQKIEKEYEVAEMSSRKVPEIISHINTDSELESEFSECSKSTLKDVSHLDKQKQSVPPMIEIDYDISSAKEMSSHRSLASTKRLRDQRSFDIEEKSMDIYSSTTNRIHSSSHGPRDRGKKPTFCTKLTDRTAAEASRIKLTCTVLGDPEPQVHWTKDEKQLPSSSNRHCTTMDNGLASLEIYAVTPKDSGEYSCIATNVHGQSCTEAKLKVYAGYEPTPSHPTFTRSIKDTYRPDENALILECRVRGKPAPTITWLKDGQILEILDRHQQSDLADGICRLKIFNPDFYDSGLYTCRAENDTRLSDRTSQLINFEATGKQRKLPGWIGSNSCIDMTSTHKDTGKPRFSSYLTDHNVPAGGTIALQVEVKGVPPPEITWMRTDKKGPISVPKARTFADSGVYTLIVPDATEYETGTYVCRASNAYGHVDTTANVEVVSGCAHDGGKPAIFVSRPPDKHVIVAVGEDVSVSFRTTGVPKPRVFWMKGLRDITSGPRSYKEGHDDYVRLTLKRACPSDEGTYCILVKNRYGCDRSFFTVQVRQRARSLTPSPEWGPLDTDNLLANIHDKERSYLKQVPGPISSEPIVTDGGRNWLALTWGKAEQRGPAPVVAYRVDAWLLGGEGGARWAELGVTPINAFDAFNLRPGEDYKFRITPRNRYGWGEPVTMTNSVTVREIVKFPEFTKILSGRLKALAGTILNLEAEVTSDSMAQIKWYRDTTEIDNGQDSRFTTYFNGSKCSLMIGNISENDSGRYVCEATNSAGRVSTFARVQVVEDIKIVEADLKLRTMRSSEIMNEERPPEFTMRLRDRRVQATYPVRLTCQVTGCPEPEVTWYKYREEIYSHDNVAIWNDEAHFHTLEISRSTIDDSGIYMARAKNAYGSVTCRCHLVVDKGIRAYVAPEFLGHLDSFYTVKAGSELRMTAQVEAYPTVGITWHRDGHRLRPNRDVIMTLNHDGTVELALAHVTLRDAGLYCCTANNEVGQAETSTRVTVLETNDTKNSNQSMPEVIETSDIPYSKAPLFVTKPLSTEAFEGDTVIILCEVVGDPKPEVIWLRDFLRPDYYKDAPHFRRIGAGPQYRLEIPYAKFDFTGTYSIIAKNCHGEAKAVISLQIYARGQGKEDSGMESTIKHGNVQTLPAITRPLRDLRCCDGDAITLVCKIRATPEPDVRWEKGGKLVTLGDDFAADFDGETARLSIQHVYPEDEGEYTCVVYNDLGKAYTSACLIVDVPEGKETALSRRLAKPPGFLSTNSTPISTPRSTPVRSLSPSCASRRELKPITKIPRGATSGRRPKMPIGPKFYAVPHNRVAEEGETVRFQCAVAGHPAPWVTWDKDGISVMPTTRISLKEKDDVRILEITDITHEDAGLYRITLENDVGRTEATARLEIIRGRQNSVSRSIDTRSASPKTYSNYGRSRLSPSPRPDARLQPSRLNDAYSDRGGTISPTHPQWHQRNGKQPVQIDSKQMKNGNGNAAVKSLSKIVRSSSIPRRTSSQKNLESKNLPDSLRFKKMVKTQTVQCITVSEIPSTASTRIEKNGNLKLPKKQSSTLITPTNTSNKSSTPLHNDINNMTMSSTTITTADNEFRTDSKTKNEGHLSMNTRCPIISAAPADVIALRGAKVTLLATYDGSPKPTVKWLRKGHDMALDDKAEIETGAGVTCLTLINITDDESGKYEVRIENAVGSDSKYVNVTVEGPPEPPADKPTVHSVVPTGSITLTWRTPVYDGGCAVTGYTVEMRRGDEPCWITVAEATHSLTHTVQQLDTMESYRFRVRAENVHGLSEPGMQSDVITIPSGPTSDESSEKLFGIKMNIESESEDESEPAFEARIVSTESGQLFNERYDVHEELGKGRYGVVRRIVEKTTGLNLAAKFIRTIKSKDRQQVHDEINIMNMLRHPKLLRLAAAFENPKEMIMVTEYISGGELFERVVADDFTLTEKDSILFVRQICQGVEYMHNNKVVHLDLKPENIMCHMRTSHRIKLIDFGLAQTLKPGTPIRVLFGTPEFIPPEIIGFEPIGTESDMWSVGVICYVLLSGLSPFMGENDAETFANITRADHDFDDKAFHAISQEAQDFISALLVKRKELRMSATDCLKHPWLAQHDESMSRVVLPTDKLKKFIVRRKWQKTGNAIRALGRMATLSANSRKNISSSPPLSEPIQKDINCTEFSESINEEVIMKHIDNFIHPTPGNSPEDAKNISFINKYNNNDIEIEEIDESQTSINLSLDQMSEEDLNDLDNVDSLTMIDTSRPYSFDEETKIKNDENIFTYNEANNAMSENIEDEPSIAECTSEIPITSDDISSENEIMFTAFDSTINDNTVTIDISPKSLQAIADERTNNTSSFCTFKNLHISEPNNESTEPMTNKVEVKEEKKREITTLSIDSLSNNKKEKLSNTPQDVVAATRPNFIAIKNKSNPIDCTPKPWTKTNPSSLDAEGETTRIKKSSPLHRVVRTGSVSRTAKMFEQEELSSPIKHPTSPGSRIVIPTSDARPQNERIRKAFAFWNK</sequence>
<dbReference type="FunFam" id="2.60.40.10:FF:000032">
    <property type="entry name" value="palladin isoform X1"/>
    <property type="match status" value="1"/>
</dbReference>
<dbReference type="FunFam" id="2.60.40.10:FF:001452">
    <property type="entry name" value="Uncharacterized protein, isoform F"/>
    <property type="match status" value="1"/>
</dbReference>
<feature type="compositionally biased region" description="Polar residues" evidence="16">
    <location>
        <begin position="6204"/>
        <end position="6223"/>
    </location>
</feature>
<feature type="domain" description="Ig-like" evidence="18">
    <location>
        <begin position="226"/>
        <end position="306"/>
    </location>
</feature>
<dbReference type="InterPro" id="IPR008271">
    <property type="entry name" value="Ser/Thr_kinase_AS"/>
</dbReference>
<feature type="compositionally biased region" description="Polar residues" evidence="16">
    <location>
        <begin position="4914"/>
        <end position="4927"/>
    </location>
</feature>
<feature type="compositionally biased region" description="Polar residues" evidence="16">
    <location>
        <begin position="7159"/>
        <end position="7168"/>
    </location>
</feature>
<dbReference type="SMART" id="SM00406">
    <property type="entry name" value="IGv"/>
    <property type="match status" value="3"/>
</dbReference>
<accession>A0AA39G3Z2</accession>
<dbReference type="EMBL" id="JAQQBR010000002">
    <property type="protein sequence ID" value="KAK0181087.1"/>
    <property type="molecule type" value="Genomic_DNA"/>
</dbReference>